<dbReference type="SUPFAM" id="SSF53474">
    <property type="entry name" value="alpha/beta-Hydrolases"/>
    <property type="match status" value="1"/>
</dbReference>
<keyword evidence="6" id="KW-0378">Hydrolase</keyword>
<evidence type="ECO:0000256" key="6">
    <source>
        <dbReference type="ARBA" id="ARBA00022801"/>
    </source>
</evidence>
<evidence type="ECO:0000313" key="12">
    <source>
        <dbReference type="Proteomes" id="UP000000557"/>
    </source>
</evidence>
<comment type="function">
    <text evidence="9">Involved in degradation of plant cell walls. Hydrolyzes the feruloyl-arabinose ester bond in arabinoxylans, and the feruloyl-galactose ester bond in pectin. Active against paranitrophenyl-acetate, methyl ferulate and wheat arabinoxylan.</text>
</comment>
<evidence type="ECO:0000256" key="2">
    <source>
        <dbReference type="ARBA" id="ARBA00010278"/>
    </source>
</evidence>
<dbReference type="InParanoid" id="Q7NFN9"/>
<dbReference type="AlphaFoldDB" id="Q7NFN9"/>
<keyword evidence="4" id="KW-0858">Xylan degradation</keyword>
<evidence type="ECO:0000256" key="8">
    <source>
        <dbReference type="ARBA" id="ARBA00023326"/>
    </source>
</evidence>
<dbReference type="Proteomes" id="UP000000557">
    <property type="component" value="Chromosome"/>
</dbReference>
<evidence type="ECO:0000256" key="5">
    <source>
        <dbReference type="ARBA" id="ARBA00022729"/>
    </source>
</evidence>
<dbReference type="EMBL" id="BA000045">
    <property type="protein sequence ID" value="BAC91426.1"/>
    <property type="molecule type" value="Genomic_DNA"/>
</dbReference>
<keyword evidence="5" id="KW-0732">Signal</keyword>
<gene>
    <name evidence="11" type="ordered locus">glr3485</name>
</gene>
<dbReference type="STRING" id="251221.gene:10760997"/>
<dbReference type="PANTHER" id="PTHR38050">
    <property type="match status" value="1"/>
</dbReference>
<dbReference type="eggNOG" id="COG3509">
    <property type="taxonomic scope" value="Bacteria"/>
</dbReference>
<feature type="region of interest" description="Disordered" evidence="10">
    <location>
        <begin position="156"/>
        <end position="179"/>
    </location>
</feature>
<proteinExistence type="inferred from homology"/>
<evidence type="ECO:0000256" key="3">
    <source>
        <dbReference type="ARBA" id="ARBA00022525"/>
    </source>
</evidence>
<dbReference type="RefSeq" id="WP_011143474.1">
    <property type="nucleotide sequence ID" value="NC_005125.1"/>
</dbReference>
<dbReference type="HOGENOM" id="CLU_896477_0_0_3"/>
<keyword evidence="8" id="KW-0624">Polysaccharide degradation</keyword>
<comment type="subcellular location">
    <subcellularLocation>
        <location evidence="1">Secreted</location>
    </subcellularLocation>
</comment>
<keyword evidence="3" id="KW-0964">Secreted</keyword>
<dbReference type="InterPro" id="IPR029058">
    <property type="entry name" value="AB_hydrolase_fold"/>
</dbReference>
<dbReference type="GO" id="GO:0030600">
    <property type="term" value="F:feruloyl esterase activity"/>
    <property type="evidence" value="ECO:0007669"/>
    <property type="project" value="InterPro"/>
</dbReference>
<evidence type="ECO:0000256" key="4">
    <source>
        <dbReference type="ARBA" id="ARBA00022651"/>
    </source>
</evidence>
<organism evidence="11 12">
    <name type="scientific">Gloeobacter violaceus (strain ATCC 29082 / PCC 7421)</name>
    <dbReference type="NCBI Taxonomy" id="251221"/>
    <lineage>
        <taxon>Bacteria</taxon>
        <taxon>Bacillati</taxon>
        <taxon>Cyanobacteriota</taxon>
        <taxon>Cyanophyceae</taxon>
        <taxon>Gloeobacterales</taxon>
        <taxon>Gloeobacteraceae</taxon>
        <taxon>Gloeobacter</taxon>
    </lineage>
</organism>
<evidence type="ECO:0000256" key="1">
    <source>
        <dbReference type="ARBA" id="ARBA00004613"/>
    </source>
</evidence>
<keyword evidence="7" id="KW-0119">Carbohydrate metabolism</keyword>
<protein>
    <submittedName>
        <fullName evidence="11">Glr3485 protein</fullName>
    </submittedName>
</protein>
<accession>Q7NFN9</accession>
<dbReference type="KEGG" id="gvi:glr3485"/>
<dbReference type="GO" id="GO:0045493">
    <property type="term" value="P:xylan catabolic process"/>
    <property type="evidence" value="ECO:0007669"/>
    <property type="project" value="UniProtKB-KW"/>
</dbReference>
<evidence type="ECO:0000256" key="9">
    <source>
        <dbReference type="ARBA" id="ARBA00025250"/>
    </source>
</evidence>
<dbReference type="OrthoDB" id="9764953at2"/>
<dbReference type="Gene3D" id="3.40.50.1820">
    <property type="entry name" value="alpha/beta hydrolase"/>
    <property type="match status" value="1"/>
</dbReference>
<dbReference type="FunCoup" id="Q7NFN9">
    <property type="interactions" value="18"/>
</dbReference>
<evidence type="ECO:0000256" key="10">
    <source>
        <dbReference type="SAM" id="MobiDB-lite"/>
    </source>
</evidence>
<evidence type="ECO:0000313" key="11">
    <source>
        <dbReference type="EMBL" id="BAC91426.1"/>
    </source>
</evidence>
<reference evidence="11 12" key="2">
    <citation type="journal article" date="2003" name="DNA Res.">
        <title>Complete genome structure of Gloeobacter violaceus PCC 7421, a cyanobacterium that lacks thylakoids (supplement).</title>
        <authorList>
            <person name="Nakamura Y."/>
            <person name="Kaneko T."/>
            <person name="Sato S."/>
            <person name="Mimuro M."/>
            <person name="Miyashita H."/>
            <person name="Tsuchiya T."/>
            <person name="Sasamoto S."/>
            <person name="Watanabe A."/>
            <person name="Kawashima K."/>
            <person name="Kishida Y."/>
            <person name="Kiyokawa C."/>
            <person name="Kohara M."/>
            <person name="Matsumoto M."/>
            <person name="Matsuno A."/>
            <person name="Nakazaki N."/>
            <person name="Shimpo S."/>
            <person name="Takeuchi C."/>
            <person name="Yamada M."/>
            <person name="Tabata S."/>
        </authorList>
    </citation>
    <scope>NUCLEOTIDE SEQUENCE [LARGE SCALE GENOMIC DNA]</scope>
    <source>
        <strain evidence="12">ATCC 29082 / PCC 7421</strain>
    </source>
</reference>
<dbReference type="EnsemblBacteria" id="BAC91426">
    <property type="protein sequence ID" value="BAC91426"/>
    <property type="gene ID" value="BAC91426"/>
</dbReference>
<dbReference type="PANTHER" id="PTHR38050:SF1">
    <property type="entry name" value="FERULOYL ESTERASE C"/>
    <property type="match status" value="1"/>
</dbReference>
<dbReference type="GO" id="GO:0005576">
    <property type="term" value="C:extracellular region"/>
    <property type="evidence" value="ECO:0007669"/>
    <property type="project" value="UniProtKB-SubCell"/>
</dbReference>
<keyword evidence="12" id="KW-1185">Reference proteome</keyword>
<comment type="similarity">
    <text evidence="2">Belongs to the faeC family.</text>
</comment>
<dbReference type="InterPro" id="IPR043595">
    <property type="entry name" value="FaeB/C/D"/>
</dbReference>
<evidence type="ECO:0000256" key="7">
    <source>
        <dbReference type="ARBA" id="ARBA00023277"/>
    </source>
</evidence>
<sequence length="310" mass="33365">MATILGTPFPVQGFTNRVYFLAIPELIPASPMPLLLFQHGSGAAATDFLISDKQLDQFADANGCLVVAPAGGIPDTRFHPQGKTWDHYKLIGGVDKGTHKEVAFLGALLDTVKTNFSIDINRLYAMGHSAGTAMTSTLMGAGLAKRFAGFGHLKGLSPHGEPPIPGQTPPGEELQDYRNHDPDGFIATVVMRGKRENQDVFGPPRDVQDSFTRDYWVSFNGCTRQEPPVSETVSGVGYIKTLFTGGKAPVFFVEVTSPNDVAEHSLTLEQVQYAYDQLKPFSLEGRPDRAADVVSAQVSGQDVVTSTVPG</sequence>
<name>Q7NFN9_GLOVI</name>
<reference evidence="11 12" key="1">
    <citation type="journal article" date="2003" name="DNA Res.">
        <title>Complete genome structure of Gloeobacter violaceus PCC 7421, a cyanobacterium that lacks thylakoids.</title>
        <authorList>
            <person name="Nakamura Y."/>
            <person name="Kaneko T."/>
            <person name="Sato S."/>
            <person name="Mimuro M."/>
            <person name="Miyashita H."/>
            <person name="Tsuchiya T."/>
            <person name="Sasamoto S."/>
            <person name="Watanabe A."/>
            <person name="Kawashima K."/>
            <person name="Kishida Y."/>
            <person name="Kiyokawa C."/>
            <person name="Kohara M."/>
            <person name="Matsumoto M."/>
            <person name="Matsuno A."/>
            <person name="Nakazaki N."/>
            <person name="Shimpo S."/>
            <person name="Takeuchi C."/>
            <person name="Yamada M."/>
            <person name="Tabata S."/>
        </authorList>
    </citation>
    <scope>NUCLEOTIDE SEQUENCE [LARGE SCALE GENOMIC DNA]</scope>
    <source>
        <strain evidence="12">ATCC 29082 / PCC 7421</strain>
    </source>
</reference>